<keyword evidence="3" id="KW-1185">Reference proteome</keyword>
<comment type="caution">
    <text evidence="2">The sequence shown here is derived from an EMBL/GenBank/DDBJ whole genome shotgun (WGS) entry which is preliminary data.</text>
</comment>
<sequence length="455" mass="51771">MPKEEQIEYDISFNSEPIQEQGGSDSTVTPVWVKNEPEQEDEDMDAEPEMFTVQDLETIRDSSDTASADMSYKHDDSSLSNLGEVSEYSQLPSNEDGGSGSLESQITDSPKEKRILKTGLQKTLLEEPRSMPTTSIVTALPDYNLFLARLTEVYKDFPDDEKPLITTMGLTANVKMVDCAFGKVPVGSPLSYQCPVPSGQDYKPHKDAPHQPSLPLPYNRLDPEYISCTLTLLEQEILKNMRVTWEAANRLAYSTCESEFVEELRKLRLTCRFREICKLKPEGGEVEQLISKIRKGPPMYKMALIDRETKSEVLREYCRRLCISWYPCGLVVHPNAPWLGALPDGLAYDPQEKHSFGLVHVKCIGLRSFVNCGFLVCWGGVMKLQTTHECYWHIQGEMMVTGASWCDLLVWSKEDLIVQRIYRDKGVIEVMKKKLPDFFFRYYLQTLLPQLDATA</sequence>
<feature type="region of interest" description="Disordered" evidence="1">
    <location>
        <begin position="1"/>
        <end position="114"/>
    </location>
</feature>
<evidence type="ECO:0000313" key="2">
    <source>
        <dbReference type="EMBL" id="KAG7493261.1"/>
    </source>
</evidence>
<dbReference type="CDD" id="cd22343">
    <property type="entry name" value="PDDEXK_lambda_exonuclease-like"/>
    <property type="match status" value="1"/>
</dbReference>
<feature type="compositionally biased region" description="Polar residues" evidence="1">
    <location>
        <begin position="12"/>
        <end position="29"/>
    </location>
</feature>
<dbReference type="AlphaFoldDB" id="A0AAV6QMG1"/>
<dbReference type="PANTHER" id="PTHR46609:SF7">
    <property type="match status" value="1"/>
</dbReference>
<accession>A0AAV6QMG1</accession>
<proteinExistence type="predicted"/>
<evidence type="ECO:0000313" key="3">
    <source>
        <dbReference type="Proteomes" id="UP000693946"/>
    </source>
</evidence>
<protein>
    <submittedName>
        <fullName evidence="2">Uncharacterized protein</fullName>
    </submittedName>
</protein>
<dbReference type="InterPro" id="IPR051703">
    <property type="entry name" value="NF-kappa-B_Signaling_Reg"/>
</dbReference>
<dbReference type="PANTHER" id="PTHR46609">
    <property type="entry name" value="EXONUCLEASE, PHAGE-TYPE/RECB, C-TERMINAL DOMAIN-CONTAINING PROTEIN"/>
    <property type="match status" value="1"/>
</dbReference>
<feature type="compositionally biased region" description="Acidic residues" evidence="1">
    <location>
        <begin position="38"/>
        <end position="48"/>
    </location>
</feature>
<feature type="compositionally biased region" description="Polar residues" evidence="1">
    <location>
        <begin position="78"/>
        <end position="93"/>
    </location>
</feature>
<reference evidence="2 3" key="1">
    <citation type="journal article" date="2021" name="Sci. Rep.">
        <title>Chromosome anchoring in Senegalese sole (Solea senegalensis) reveals sex-associated markers and genome rearrangements in flatfish.</title>
        <authorList>
            <person name="Guerrero-Cozar I."/>
            <person name="Gomez-Garrido J."/>
            <person name="Berbel C."/>
            <person name="Martinez-Blanch J.F."/>
            <person name="Alioto T."/>
            <person name="Claros M.G."/>
            <person name="Gagnaire P.A."/>
            <person name="Manchado M."/>
        </authorList>
    </citation>
    <scope>NUCLEOTIDE SEQUENCE [LARGE SCALE GENOMIC DNA]</scope>
    <source>
        <strain evidence="2">Sse05_10M</strain>
    </source>
</reference>
<organism evidence="2 3">
    <name type="scientific">Solea senegalensis</name>
    <name type="common">Senegalese sole</name>
    <dbReference type="NCBI Taxonomy" id="28829"/>
    <lineage>
        <taxon>Eukaryota</taxon>
        <taxon>Metazoa</taxon>
        <taxon>Chordata</taxon>
        <taxon>Craniata</taxon>
        <taxon>Vertebrata</taxon>
        <taxon>Euteleostomi</taxon>
        <taxon>Actinopterygii</taxon>
        <taxon>Neopterygii</taxon>
        <taxon>Teleostei</taxon>
        <taxon>Neoteleostei</taxon>
        <taxon>Acanthomorphata</taxon>
        <taxon>Carangaria</taxon>
        <taxon>Pleuronectiformes</taxon>
        <taxon>Pleuronectoidei</taxon>
        <taxon>Soleidae</taxon>
        <taxon>Solea</taxon>
    </lineage>
</organism>
<gene>
    <name evidence="2" type="ORF">JOB18_004585</name>
</gene>
<evidence type="ECO:0000256" key="1">
    <source>
        <dbReference type="SAM" id="MobiDB-lite"/>
    </source>
</evidence>
<dbReference type="EMBL" id="JAGKHQ010000016">
    <property type="protein sequence ID" value="KAG7493261.1"/>
    <property type="molecule type" value="Genomic_DNA"/>
</dbReference>
<dbReference type="Proteomes" id="UP000693946">
    <property type="component" value="Linkage Group LG4"/>
</dbReference>
<name>A0AAV6QMG1_SOLSE</name>